<dbReference type="RefSeq" id="WP_268884143.1">
    <property type="nucleotide sequence ID" value="NZ_JAVGVR010000001.1"/>
</dbReference>
<protein>
    <submittedName>
        <fullName evidence="2">Uncharacterized protein</fullName>
    </submittedName>
</protein>
<dbReference type="Proteomes" id="UP001178888">
    <property type="component" value="Unassembled WGS sequence"/>
</dbReference>
<feature type="compositionally biased region" description="Basic and acidic residues" evidence="1">
    <location>
        <begin position="1"/>
        <end position="20"/>
    </location>
</feature>
<evidence type="ECO:0000313" key="2">
    <source>
        <dbReference type="EMBL" id="MDQ6597721.1"/>
    </source>
</evidence>
<feature type="region of interest" description="Disordered" evidence="1">
    <location>
        <begin position="1"/>
        <end position="22"/>
    </location>
</feature>
<reference evidence="2" key="1">
    <citation type="submission" date="2023-08" db="EMBL/GenBank/DDBJ databases">
        <title>Nitrogen cycling bacteria in agricultural field soils.</title>
        <authorList>
            <person name="Jang J."/>
        </authorList>
    </citation>
    <scope>NUCLEOTIDE SEQUENCE</scope>
    <source>
        <strain evidence="2">PS3-36</strain>
    </source>
</reference>
<dbReference type="EMBL" id="JAVGVR010000001">
    <property type="protein sequence ID" value="MDQ6597721.1"/>
    <property type="molecule type" value="Genomic_DNA"/>
</dbReference>
<proteinExistence type="predicted"/>
<name>A0AA90TQ86_9BACI</name>
<gene>
    <name evidence="2" type="ORF">RCG21_15340</name>
</gene>
<accession>A0AA90TQ86</accession>
<sequence>MSTKKNKEFRNNHAMPKTDVEFANNGLEKVALKSQERQGKNK</sequence>
<keyword evidence="3" id="KW-1185">Reference proteome</keyword>
<comment type="caution">
    <text evidence="2">The sequence shown here is derived from an EMBL/GenBank/DDBJ whole genome shotgun (WGS) entry which is preliminary data.</text>
</comment>
<dbReference type="AlphaFoldDB" id="A0AA90TQ86"/>
<organism evidence="2 3">
    <name type="scientific">Bacillus salipaludis</name>
    <dbReference type="NCBI Taxonomy" id="2547811"/>
    <lineage>
        <taxon>Bacteria</taxon>
        <taxon>Bacillati</taxon>
        <taxon>Bacillota</taxon>
        <taxon>Bacilli</taxon>
        <taxon>Bacillales</taxon>
        <taxon>Bacillaceae</taxon>
        <taxon>Bacillus</taxon>
    </lineage>
</organism>
<evidence type="ECO:0000256" key="1">
    <source>
        <dbReference type="SAM" id="MobiDB-lite"/>
    </source>
</evidence>
<evidence type="ECO:0000313" key="3">
    <source>
        <dbReference type="Proteomes" id="UP001178888"/>
    </source>
</evidence>